<evidence type="ECO:0000256" key="3">
    <source>
        <dbReference type="SAM" id="Phobius"/>
    </source>
</evidence>
<dbReference type="FunFam" id="1.10.8.1310:FF:000001">
    <property type="entry name" value="TBC1 domain family, member 20"/>
    <property type="match status" value="1"/>
</dbReference>
<keyword evidence="6" id="KW-1185">Reference proteome</keyword>
<dbReference type="PANTHER" id="PTHR20913:SF7">
    <property type="entry name" value="RE60063P"/>
    <property type="match status" value="1"/>
</dbReference>
<proteinExistence type="predicted"/>
<dbReference type="Gene3D" id="1.10.8.1310">
    <property type="match status" value="1"/>
</dbReference>
<dbReference type="Proteomes" id="UP000799750">
    <property type="component" value="Unassembled WGS sequence"/>
</dbReference>
<dbReference type="SMART" id="SM00164">
    <property type="entry name" value="TBC"/>
    <property type="match status" value="1"/>
</dbReference>
<dbReference type="EMBL" id="MU004181">
    <property type="protein sequence ID" value="KAF2502775.1"/>
    <property type="molecule type" value="Genomic_DNA"/>
</dbReference>
<keyword evidence="3" id="KW-0812">Transmembrane</keyword>
<dbReference type="GO" id="GO:0006888">
    <property type="term" value="P:endoplasmic reticulum to Golgi vesicle-mediated transport"/>
    <property type="evidence" value="ECO:0007669"/>
    <property type="project" value="TreeGrafter"/>
</dbReference>
<keyword evidence="3" id="KW-1133">Transmembrane helix</keyword>
<dbReference type="Gene3D" id="1.10.472.80">
    <property type="entry name" value="Ypt/Rab-GAP domain of gyp1p, domain 3"/>
    <property type="match status" value="1"/>
</dbReference>
<keyword evidence="3" id="KW-0472">Membrane</keyword>
<dbReference type="PROSITE" id="PS50086">
    <property type="entry name" value="TBC_RABGAP"/>
    <property type="match status" value="1"/>
</dbReference>
<gene>
    <name evidence="5" type="ORF">BU16DRAFT_521446</name>
</gene>
<evidence type="ECO:0000313" key="5">
    <source>
        <dbReference type="EMBL" id="KAF2502775.1"/>
    </source>
</evidence>
<dbReference type="FunFam" id="1.10.472.80:FF:000060">
    <property type="entry name" value="TBC domain protein, putative"/>
    <property type="match status" value="1"/>
</dbReference>
<evidence type="ECO:0000256" key="1">
    <source>
        <dbReference type="ARBA" id="ARBA00022468"/>
    </source>
</evidence>
<evidence type="ECO:0000313" key="6">
    <source>
        <dbReference type="Proteomes" id="UP000799750"/>
    </source>
</evidence>
<dbReference type="PANTHER" id="PTHR20913">
    <property type="entry name" value="TBC1 DOMAIN FAMILY MEMBER 20/GTPASE"/>
    <property type="match status" value="1"/>
</dbReference>
<dbReference type="SUPFAM" id="SSF47923">
    <property type="entry name" value="Ypt/Rab-GAP domain of gyp1p"/>
    <property type="match status" value="1"/>
</dbReference>
<feature type="domain" description="Rab-GAP TBC" evidence="4">
    <location>
        <begin position="78"/>
        <end position="262"/>
    </location>
</feature>
<evidence type="ECO:0000259" key="4">
    <source>
        <dbReference type="PROSITE" id="PS50086"/>
    </source>
</evidence>
<dbReference type="InterPro" id="IPR045913">
    <property type="entry name" value="TBC20/Gyp8-like"/>
</dbReference>
<dbReference type="AlphaFoldDB" id="A0A6A6RDF2"/>
<feature type="region of interest" description="Disordered" evidence="2">
    <location>
        <begin position="1"/>
        <end position="43"/>
    </location>
</feature>
<dbReference type="GO" id="GO:0005096">
    <property type="term" value="F:GTPase activator activity"/>
    <property type="evidence" value="ECO:0007669"/>
    <property type="project" value="UniProtKB-KW"/>
</dbReference>
<keyword evidence="1" id="KW-0343">GTPase activation</keyword>
<dbReference type="InterPro" id="IPR000195">
    <property type="entry name" value="Rab-GAP-TBC_dom"/>
</dbReference>
<name>A0A6A6RDF2_9PEZI</name>
<protein>
    <recommendedName>
        <fullName evidence="4">Rab-GAP TBC domain-containing protein</fullName>
    </recommendedName>
</protein>
<sequence>MSAFQSSLADLDHRDRRPGQEKRVEKSAAALTDVPSAPLSDSRSLSPAAAEKIAQIAAACSNEDLNALIDLATTKDGLVEDNLRRTAWPLLLGSNNTPLDNQVPWTSLPPHRDEDQVKLDVHRSFVYYPNNESDKQLDKRKRELSDVITEVLRRHPILCYFQGYHDIVQVLLLVLGAKDSPAAVTRLSLLRIRDFMLPSLDAAISHLHLLHPILDTVDPALREHLSHTQPFFALAATLTLYAHDIQEYGDIARLFDFFLAREAVIPVYFFAVVVLARKEELFEIPPDEPEMLHSILCKLPKPLDLELLISNTTSLFDRHPPKSLPYHAWRRVSSYSVLKTTQNPSSVARQTLEEGHALFSKQEVEMRRAKAIHKAMNNVKRQAWLYRRPAGAFGLAVAVGLVAWWLGKSPITGVGRLSESLRRIMAFFV</sequence>
<dbReference type="GO" id="GO:0005789">
    <property type="term" value="C:endoplasmic reticulum membrane"/>
    <property type="evidence" value="ECO:0007669"/>
    <property type="project" value="TreeGrafter"/>
</dbReference>
<dbReference type="OrthoDB" id="206700at2759"/>
<feature type="transmembrane region" description="Helical" evidence="3">
    <location>
        <begin position="390"/>
        <end position="407"/>
    </location>
</feature>
<accession>A0A6A6RDF2</accession>
<organism evidence="5 6">
    <name type="scientific">Lophium mytilinum</name>
    <dbReference type="NCBI Taxonomy" id="390894"/>
    <lineage>
        <taxon>Eukaryota</taxon>
        <taxon>Fungi</taxon>
        <taxon>Dikarya</taxon>
        <taxon>Ascomycota</taxon>
        <taxon>Pezizomycotina</taxon>
        <taxon>Dothideomycetes</taxon>
        <taxon>Pleosporomycetidae</taxon>
        <taxon>Mytilinidiales</taxon>
        <taxon>Mytilinidiaceae</taxon>
        <taxon>Lophium</taxon>
    </lineage>
</organism>
<dbReference type="InterPro" id="IPR035969">
    <property type="entry name" value="Rab-GAP_TBC_sf"/>
</dbReference>
<reference evidence="5" key="1">
    <citation type="journal article" date="2020" name="Stud. Mycol.">
        <title>101 Dothideomycetes genomes: a test case for predicting lifestyles and emergence of pathogens.</title>
        <authorList>
            <person name="Haridas S."/>
            <person name="Albert R."/>
            <person name="Binder M."/>
            <person name="Bloem J."/>
            <person name="Labutti K."/>
            <person name="Salamov A."/>
            <person name="Andreopoulos B."/>
            <person name="Baker S."/>
            <person name="Barry K."/>
            <person name="Bills G."/>
            <person name="Bluhm B."/>
            <person name="Cannon C."/>
            <person name="Castanera R."/>
            <person name="Culley D."/>
            <person name="Daum C."/>
            <person name="Ezra D."/>
            <person name="Gonzalez J."/>
            <person name="Henrissat B."/>
            <person name="Kuo A."/>
            <person name="Liang C."/>
            <person name="Lipzen A."/>
            <person name="Lutzoni F."/>
            <person name="Magnuson J."/>
            <person name="Mondo S."/>
            <person name="Nolan M."/>
            <person name="Ohm R."/>
            <person name="Pangilinan J."/>
            <person name="Park H.-J."/>
            <person name="Ramirez L."/>
            <person name="Alfaro M."/>
            <person name="Sun H."/>
            <person name="Tritt A."/>
            <person name="Yoshinaga Y."/>
            <person name="Zwiers L.-H."/>
            <person name="Turgeon B."/>
            <person name="Goodwin S."/>
            <person name="Spatafora J."/>
            <person name="Crous P."/>
            <person name="Grigoriev I."/>
        </authorList>
    </citation>
    <scope>NUCLEOTIDE SEQUENCE</scope>
    <source>
        <strain evidence="5">CBS 269.34</strain>
    </source>
</reference>
<dbReference type="Pfam" id="PF00566">
    <property type="entry name" value="RabGAP-TBC"/>
    <property type="match status" value="1"/>
</dbReference>
<evidence type="ECO:0000256" key="2">
    <source>
        <dbReference type="SAM" id="MobiDB-lite"/>
    </source>
</evidence>
<feature type="compositionally biased region" description="Basic and acidic residues" evidence="2">
    <location>
        <begin position="10"/>
        <end position="26"/>
    </location>
</feature>